<evidence type="ECO:0000259" key="2">
    <source>
        <dbReference type="Pfam" id="PF00892"/>
    </source>
</evidence>
<organism evidence="3 4">
    <name type="scientific">Sphingobacterium lactis</name>
    <dbReference type="NCBI Taxonomy" id="797291"/>
    <lineage>
        <taxon>Bacteria</taxon>
        <taxon>Pseudomonadati</taxon>
        <taxon>Bacteroidota</taxon>
        <taxon>Sphingobacteriia</taxon>
        <taxon>Sphingobacteriales</taxon>
        <taxon>Sphingobacteriaceae</taxon>
        <taxon>Sphingobacterium</taxon>
    </lineage>
</organism>
<proteinExistence type="predicted"/>
<dbReference type="InterPro" id="IPR000620">
    <property type="entry name" value="EamA_dom"/>
</dbReference>
<feature type="transmembrane region" description="Helical" evidence="1">
    <location>
        <begin position="153"/>
        <end position="169"/>
    </location>
</feature>
<feature type="transmembrane region" description="Helical" evidence="1">
    <location>
        <begin position="34"/>
        <end position="53"/>
    </location>
</feature>
<dbReference type="RefSeq" id="WP_103904796.1">
    <property type="nucleotide sequence ID" value="NZ_CP049246.1"/>
</dbReference>
<accession>A0A1H5S0C9</accession>
<evidence type="ECO:0000256" key="1">
    <source>
        <dbReference type="SAM" id="Phobius"/>
    </source>
</evidence>
<dbReference type="PANTHER" id="PTHR22911:SF137">
    <property type="entry name" value="SOLUTE CARRIER FAMILY 35 MEMBER G2-RELATED"/>
    <property type="match status" value="1"/>
</dbReference>
<name>A0A1H5S0C9_9SPHI</name>
<dbReference type="InterPro" id="IPR037185">
    <property type="entry name" value="EmrE-like"/>
</dbReference>
<sequence length="298" mass="34225">MKYYLSALLGFVIWGTFALVLKPLSEFGALDILFYRVTFASVCILLACFLFRRKQTLESIRYIKSISSRDRTRLLINVVASAILLGLNWFSFIYVMNSVSVNATSLAYFICPILTTILANIFLREHLNRGQWIAVILFVLACILMAYGHFIDLVYSFFIALSYATYLILQKNTFQIDRFFSLTIHIVVGTILILPVMGLIDVTAPKTNEFYGFILIIAVFYTILPLFLNIFALKGLDSSVVGILLYINPIISFFLAVFFYHEQINTFQIIAFSMIFLAIILFNVAYIYERKRNRVLKV</sequence>
<dbReference type="Pfam" id="PF00892">
    <property type="entry name" value="EamA"/>
    <property type="match status" value="2"/>
</dbReference>
<protein>
    <submittedName>
        <fullName evidence="3">Chloramphenicol-sensitive protein RarD</fullName>
    </submittedName>
</protein>
<feature type="domain" description="EamA" evidence="2">
    <location>
        <begin position="155"/>
        <end position="283"/>
    </location>
</feature>
<dbReference type="SUPFAM" id="SSF103481">
    <property type="entry name" value="Multidrug resistance efflux transporter EmrE"/>
    <property type="match status" value="2"/>
</dbReference>
<evidence type="ECO:0000313" key="4">
    <source>
        <dbReference type="Proteomes" id="UP000236731"/>
    </source>
</evidence>
<dbReference type="Proteomes" id="UP000236731">
    <property type="component" value="Unassembled WGS sequence"/>
</dbReference>
<feature type="transmembrane region" description="Helical" evidence="1">
    <location>
        <begin position="267"/>
        <end position="288"/>
    </location>
</feature>
<feature type="transmembrane region" description="Helical" evidence="1">
    <location>
        <begin position="106"/>
        <end position="123"/>
    </location>
</feature>
<reference evidence="4" key="1">
    <citation type="submission" date="2016-10" db="EMBL/GenBank/DDBJ databases">
        <authorList>
            <person name="Varghese N."/>
            <person name="Submissions S."/>
        </authorList>
    </citation>
    <scope>NUCLEOTIDE SEQUENCE [LARGE SCALE GENOMIC DNA]</scope>
    <source>
        <strain evidence="4">DSM 22361</strain>
    </source>
</reference>
<feature type="transmembrane region" description="Helical" evidence="1">
    <location>
        <begin position="240"/>
        <end position="261"/>
    </location>
</feature>
<keyword evidence="1" id="KW-0812">Transmembrane</keyword>
<feature type="transmembrane region" description="Helical" evidence="1">
    <location>
        <begin position="130"/>
        <end position="147"/>
    </location>
</feature>
<dbReference type="OrthoDB" id="369870at2"/>
<keyword evidence="4" id="KW-1185">Reference proteome</keyword>
<gene>
    <name evidence="3" type="ORF">SAMN05421877_101124</name>
</gene>
<dbReference type="GO" id="GO:0016020">
    <property type="term" value="C:membrane"/>
    <property type="evidence" value="ECO:0007669"/>
    <property type="project" value="InterPro"/>
</dbReference>
<feature type="transmembrane region" description="Helical" evidence="1">
    <location>
        <begin position="210"/>
        <end position="233"/>
    </location>
</feature>
<feature type="transmembrane region" description="Helical" evidence="1">
    <location>
        <begin position="181"/>
        <end position="204"/>
    </location>
</feature>
<keyword evidence="1" id="KW-1133">Transmembrane helix</keyword>
<dbReference type="AlphaFoldDB" id="A0A1H5S0C9"/>
<feature type="transmembrane region" description="Helical" evidence="1">
    <location>
        <begin position="74"/>
        <end position="94"/>
    </location>
</feature>
<keyword evidence="1" id="KW-0472">Membrane</keyword>
<dbReference type="EMBL" id="FNUT01000001">
    <property type="protein sequence ID" value="SEF43940.1"/>
    <property type="molecule type" value="Genomic_DNA"/>
</dbReference>
<feature type="domain" description="EamA" evidence="2">
    <location>
        <begin position="2"/>
        <end position="146"/>
    </location>
</feature>
<evidence type="ECO:0000313" key="3">
    <source>
        <dbReference type="EMBL" id="SEF43940.1"/>
    </source>
</evidence>
<dbReference type="PANTHER" id="PTHR22911">
    <property type="entry name" value="ACYL-MALONYL CONDENSING ENZYME-RELATED"/>
    <property type="match status" value="1"/>
</dbReference>